<dbReference type="Pfam" id="PF08378">
    <property type="entry name" value="NERD"/>
    <property type="match status" value="1"/>
</dbReference>
<dbReference type="Pfam" id="PF13538">
    <property type="entry name" value="UvrD_C_2"/>
    <property type="match status" value="1"/>
</dbReference>
<reference evidence="5 6" key="1">
    <citation type="submission" date="2013-04" db="EMBL/GenBank/DDBJ databases">
        <title>The Genome Sequence of Bacteroides thetaiotaomicron dnLKV9.</title>
        <authorList>
            <consortium name="The Broad Institute Genomics Platform"/>
            <consortium name="The Broad Institute Genome Sequencing Center for Infectious Disease"/>
            <person name="Earl A."/>
            <person name="Xavier R."/>
            <person name="Kuhn K."/>
            <person name="Stappenbeck T."/>
            <person name="Walker B."/>
            <person name="Young S."/>
            <person name="Zeng Q."/>
            <person name="Gargeya S."/>
            <person name="Fitzgerald M."/>
            <person name="Haas B."/>
            <person name="Abouelleil A."/>
            <person name="Allen A.W."/>
            <person name="Alvarado L."/>
            <person name="Arachchi H.M."/>
            <person name="Berlin A.M."/>
            <person name="Chapman S.B."/>
            <person name="Gainer-Dewar J."/>
            <person name="Goldberg J."/>
            <person name="Griggs A."/>
            <person name="Gujja S."/>
            <person name="Hansen M."/>
            <person name="Howarth C."/>
            <person name="Imamovic A."/>
            <person name="Ireland A."/>
            <person name="Larimer J."/>
            <person name="McCowan C."/>
            <person name="Murphy C."/>
            <person name="Pearson M."/>
            <person name="Poon T.W."/>
            <person name="Priest M."/>
            <person name="Roberts A."/>
            <person name="Saif S."/>
            <person name="Shea T."/>
            <person name="Sisk P."/>
            <person name="Sykes S."/>
            <person name="Wortman J."/>
            <person name="Nusbaum C."/>
            <person name="Birren B."/>
        </authorList>
    </citation>
    <scope>NUCLEOTIDE SEQUENCE [LARGE SCALE GENOMIC DNA]</scope>
    <source>
        <strain evidence="6">dnLKV9</strain>
    </source>
</reference>
<accession>R9HDF1</accession>
<dbReference type="HOGENOM" id="CLU_396735_0_0_10"/>
<dbReference type="GO" id="GO:0003677">
    <property type="term" value="F:DNA binding"/>
    <property type="evidence" value="ECO:0007669"/>
    <property type="project" value="InterPro"/>
</dbReference>
<dbReference type="SUPFAM" id="SSF52540">
    <property type="entry name" value="P-loop containing nucleoside triphosphate hydrolases"/>
    <property type="match status" value="1"/>
</dbReference>
<dbReference type="InterPro" id="IPR027417">
    <property type="entry name" value="P-loop_NTPase"/>
</dbReference>
<evidence type="ECO:0000259" key="2">
    <source>
        <dbReference type="Pfam" id="PF01443"/>
    </source>
</evidence>
<proteinExistence type="predicted"/>
<name>R9HDF1_BACT4</name>
<dbReference type="GO" id="GO:0000725">
    <property type="term" value="P:recombinational repair"/>
    <property type="evidence" value="ECO:0007669"/>
    <property type="project" value="TreeGrafter"/>
</dbReference>
<dbReference type="PANTHER" id="PTHR11070">
    <property type="entry name" value="UVRD / RECB / PCRA DNA HELICASE FAMILY MEMBER"/>
    <property type="match status" value="1"/>
</dbReference>
<dbReference type="Proteomes" id="UP000014207">
    <property type="component" value="Unassembled WGS sequence"/>
</dbReference>
<evidence type="ECO:0000256" key="1">
    <source>
        <dbReference type="ARBA" id="ARBA00034923"/>
    </source>
</evidence>
<protein>
    <recommendedName>
        <fullName evidence="1">DNA 3'-5' helicase II</fullName>
    </recommendedName>
</protein>
<dbReference type="GO" id="GO:0043138">
    <property type="term" value="F:3'-5' DNA helicase activity"/>
    <property type="evidence" value="ECO:0007669"/>
    <property type="project" value="TreeGrafter"/>
</dbReference>
<evidence type="ECO:0000313" key="6">
    <source>
        <dbReference type="Proteomes" id="UP000014207"/>
    </source>
</evidence>
<dbReference type="PANTHER" id="PTHR11070:SF2">
    <property type="entry name" value="ATP-DEPENDENT DNA HELICASE SRS2"/>
    <property type="match status" value="1"/>
</dbReference>
<dbReference type="InterPro" id="IPR027785">
    <property type="entry name" value="UvrD-like_helicase_C"/>
</dbReference>
<evidence type="ECO:0000259" key="3">
    <source>
        <dbReference type="Pfam" id="PF08378"/>
    </source>
</evidence>
<dbReference type="AlphaFoldDB" id="R9HDF1"/>
<dbReference type="Pfam" id="PF01443">
    <property type="entry name" value="Viral_helicase1"/>
    <property type="match status" value="1"/>
</dbReference>
<comment type="caution">
    <text evidence="5">The sequence shown here is derived from an EMBL/GenBank/DDBJ whole genome shotgun (WGS) entry which is preliminary data.</text>
</comment>
<evidence type="ECO:0000259" key="4">
    <source>
        <dbReference type="Pfam" id="PF13538"/>
    </source>
</evidence>
<gene>
    <name evidence="5" type="ORF">C799_01199</name>
</gene>
<dbReference type="InterPro" id="IPR027351">
    <property type="entry name" value="(+)RNA_virus_helicase_core_dom"/>
</dbReference>
<sequence length="694" mass="79241">MSLITYEFNRPDNAGEISQFRATLPIMQKHYQGRNEIVLYLSGKLNINGVDIDGLILKEDAIVLVEFKNYTGNIKAQANGDWFHGKERINGGATKKDGSTKTVFEQLKINRRALREGLAPYIKNIDACNNIQALVVFTAITSLKMDQEFQWGANVWVNVTDIEHMGEELDTIKARTRSNSPISISSSMIFDFIRNKELDERYILMKYSDVNILPSDIYHEEEPHNGDDFSPTTLLAKVTAEKDKYQASLHDAVELIQSVMQKMETMAKEKDVIIQQQKAELLQIKAEELSQRRKKEISEKEASAIVSEEEKLLKDAKSVEEEVVQIEVAPVTPKATSPEKPKKRFGMKAKILKNFNVETESMDDDQLDLIGENIDKSMIVAGCAGSGKSVIAMYKAQQIKDAGGDVILIAYTKSLNRYMQQGKENSLGERFYYHWQWKDCGMPKADYIIVDEIQDFEKSEILEFINAARKCFFFFGDTAQSIYKAFGKYTMTIDELSELTEIAVSRLYNNYRLPKPVAKITQGYLGLNEETDHVREYSESLYLSKDSSLPFFVECTTKAAQIGKIISIINDKQYQNVGILVPDNDMVLEIMNAFTLQKFACEFKYNAGYNDKRNEDTLNFKTNKPKLMTYHSAKGLQFETVILPYYNGAKHNEDCKALYVAMTRTYRNLYIIYSGELAYPLSNVPERLYELQTV</sequence>
<dbReference type="PATRIC" id="fig|1235785.3.peg.1199"/>
<dbReference type="RefSeq" id="WP_016267600.1">
    <property type="nucleotide sequence ID" value="NZ_KE159459.1"/>
</dbReference>
<dbReference type="GO" id="GO:0005524">
    <property type="term" value="F:ATP binding"/>
    <property type="evidence" value="ECO:0007669"/>
    <property type="project" value="InterPro"/>
</dbReference>
<dbReference type="InterPro" id="IPR011528">
    <property type="entry name" value="NERD"/>
</dbReference>
<dbReference type="InterPro" id="IPR000212">
    <property type="entry name" value="DNA_helicase_UvrD/REP"/>
</dbReference>
<organism evidence="5 6">
    <name type="scientific">Bacteroides thetaiotaomicron dnLKV9</name>
    <dbReference type="NCBI Taxonomy" id="1235785"/>
    <lineage>
        <taxon>Bacteria</taxon>
        <taxon>Pseudomonadati</taxon>
        <taxon>Bacteroidota</taxon>
        <taxon>Bacteroidia</taxon>
        <taxon>Bacteroidales</taxon>
        <taxon>Bacteroidaceae</taxon>
        <taxon>Bacteroides</taxon>
    </lineage>
</organism>
<feature type="domain" description="(+)RNA virus helicase C-terminal" evidence="2">
    <location>
        <begin position="379"/>
        <end position="531"/>
    </location>
</feature>
<evidence type="ECO:0000313" key="5">
    <source>
        <dbReference type="EMBL" id="EOS02083.1"/>
    </source>
</evidence>
<feature type="domain" description="NERD" evidence="3">
    <location>
        <begin position="50"/>
        <end position="138"/>
    </location>
</feature>
<dbReference type="EMBL" id="ASSM01000006">
    <property type="protein sequence ID" value="EOS02083.1"/>
    <property type="molecule type" value="Genomic_DNA"/>
</dbReference>
<dbReference type="Gene3D" id="3.40.50.300">
    <property type="entry name" value="P-loop containing nucleotide triphosphate hydrolases"/>
    <property type="match status" value="2"/>
</dbReference>
<feature type="domain" description="UvrD-like helicase C-terminal" evidence="4">
    <location>
        <begin position="628"/>
        <end position="672"/>
    </location>
</feature>